<gene>
    <name evidence="3" type="ORF">ACFO5R_07705</name>
</gene>
<feature type="region of interest" description="Disordered" evidence="1">
    <location>
        <begin position="142"/>
        <end position="164"/>
    </location>
</feature>
<dbReference type="EMBL" id="JBHSFA010000004">
    <property type="protein sequence ID" value="MFC4541811.1"/>
    <property type="molecule type" value="Genomic_DNA"/>
</dbReference>
<evidence type="ECO:0000256" key="1">
    <source>
        <dbReference type="SAM" id="MobiDB-lite"/>
    </source>
</evidence>
<dbReference type="SUPFAM" id="SSF56524">
    <property type="entry name" value="Oxidoreductase molybdopterin-binding domain"/>
    <property type="match status" value="1"/>
</dbReference>
<evidence type="ECO:0000259" key="2">
    <source>
        <dbReference type="Pfam" id="PF00174"/>
    </source>
</evidence>
<sequence>MQRRLEHEPTMTDHQQLVEALTSPIRIVGEERVTVSPPELADLPIRSREFEIVCDSGDRHTDRWQGVPVLDLLERASVPAETTHLLVESTDGYRVCIDVEAALEGLVAVARNGEPLTAVADYESRFVSAGTRGPRTAKDVWRIEPRSLSPGEDPDVYERFDAND</sequence>
<evidence type="ECO:0000313" key="3">
    <source>
        <dbReference type="EMBL" id="MFC4541811.1"/>
    </source>
</evidence>
<protein>
    <submittedName>
        <fullName evidence="3">Molybdopterin-dependent oxidoreductase</fullName>
    </submittedName>
</protein>
<comment type="caution">
    <text evidence="3">The sequence shown here is derived from an EMBL/GenBank/DDBJ whole genome shotgun (WGS) entry which is preliminary data.</text>
</comment>
<proteinExistence type="predicted"/>
<dbReference type="InterPro" id="IPR036374">
    <property type="entry name" value="OxRdtase_Mopterin-bd_sf"/>
</dbReference>
<dbReference type="Pfam" id="PF00174">
    <property type="entry name" value="Oxidored_molyb"/>
    <property type="match status" value="1"/>
</dbReference>
<dbReference type="RefSeq" id="WP_250142751.1">
    <property type="nucleotide sequence ID" value="NZ_JALIQP010000008.1"/>
</dbReference>
<keyword evidence="4" id="KW-1185">Reference proteome</keyword>
<dbReference type="InterPro" id="IPR000572">
    <property type="entry name" value="OxRdtase_Mopterin-bd_dom"/>
</dbReference>
<name>A0ABD5PMW9_9EURY</name>
<accession>A0ABD5PMW9</accession>
<dbReference type="AlphaFoldDB" id="A0ABD5PMW9"/>
<dbReference type="Gene3D" id="3.90.420.10">
    <property type="entry name" value="Oxidoreductase, molybdopterin-binding domain"/>
    <property type="match status" value="1"/>
</dbReference>
<reference evidence="3 4" key="1">
    <citation type="journal article" date="2019" name="Int. J. Syst. Evol. Microbiol.">
        <title>The Global Catalogue of Microorganisms (GCM) 10K type strain sequencing project: providing services to taxonomists for standard genome sequencing and annotation.</title>
        <authorList>
            <consortium name="The Broad Institute Genomics Platform"/>
            <consortium name="The Broad Institute Genome Sequencing Center for Infectious Disease"/>
            <person name="Wu L."/>
            <person name="Ma J."/>
        </authorList>
    </citation>
    <scope>NUCLEOTIDE SEQUENCE [LARGE SCALE GENOMIC DNA]</scope>
    <source>
        <strain evidence="3 4">WLHS5</strain>
    </source>
</reference>
<organism evidence="3 4">
    <name type="scientific">Halosolutus amylolyticus</name>
    <dbReference type="NCBI Taxonomy" id="2932267"/>
    <lineage>
        <taxon>Archaea</taxon>
        <taxon>Methanobacteriati</taxon>
        <taxon>Methanobacteriota</taxon>
        <taxon>Stenosarchaea group</taxon>
        <taxon>Halobacteria</taxon>
        <taxon>Halobacteriales</taxon>
        <taxon>Natrialbaceae</taxon>
        <taxon>Halosolutus</taxon>
    </lineage>
</organism>
<feature type="domain" description="Oxidoreductase molybdopterin-binding" evidence="2">
    <location>
        <begin position="55"/>
        <end position="144"/>
    </location>
</feature>
<evidence type="ECO:0000313" key="4">
    <source>
        <dbReference type="Proteomes" id="UP001595898"/>
    </source>
</evidence>
<dbReference type="Proteomes" id="UP001595898">
    <property type="component" value="Unassembled WGS sequence"/>
</dbReference>